<gene>
    <name evidence="4" type="ORF">ACF1HC_23040</name>
</gene>
<dbReference type="EMBL" id="JBICBM010000010">
    <property type="protein sequence ID" value="MFF9884446.1"/>
    <property type="molecule type" value="Genomic_DNA"/>
</dbReference>
<keyword evidence="5" id="KW-1185">Reference proteome</keyword>
<dbReference type="PANTHER" id="PTHR43877">
    <property type="entry name" value="AMINOALKYLPHOSPHONATE N-ACETYLTRANSFERASE-RELATED-RELATED"/>
    <property type="match status" value="1"/>
</dbReference>
<evidence type="ECO:0000256" key="1">
    <source>
        <dbReference type="ARBA" id="ARBA00022679"/>
    </source>
</evidence>
<evidence type="ECO:0000256" key="2">
    <source>
        <dbReference type="ARBA" id="ARBA00023315"/>
    </source>
</evidence>
<dbReference type="InterPro" id="IPR000182">
    <property type="entry name" value="GNAT_dom"/>
</dbReference>
<protein>
    <submittedName>
        <fullName evidence="4">GNAT family N-acetyltransferase</fullName>
        <ecNumber evidence="4">2.3.-.-</ecNumber>
    </submittedName>
</protein>
<sequence length="199" mass="20941">METFGTRAPGEPAVRPLAPEGEAGVARLLAACEDYFTAATGSAALPGDVQSLYYSLPEGADFDQKHLLVLWHEGVPVGLVDAVQGHPDPATCSVGLFLLHPQVRGAGLGTRAARHLLREAEARGTRRVTATCPPDWAPGIAFLRRLGFEVRRPGPRQSSTVGNRLRRPAETRLCTAVLRLGADADGASAPECQAGGEAS</sequence>
<feature type="domain" description="N-acetyltransferase" evidence="3">
    <location>
        <begin position="12"/>
        <end position="170"/>
    </location>
</feature>
<dbReference type="InterPro" id="IPR050832">
    <property type="entry name" value="Bact_Acetyltransf"/>
</dbReference>
<dbReference type="EC" id="2.3.-.-" evidence="4"/>
<dbReference type="GO" id="GO:0016746">
    <property type="term" value="F:acyltransferase activity"/>
    <property type="evidence" value="ECO:0007669"/>
    <property type="project" value="UniProtKB-KW"/>
</dbReference>
<reference evidence="4 5" key="1">
    <citation type="submission" date="2024-10" db="EMBL/GenBank/DDBJ databases">
        <title>The Natural Products Discovery Center: Release of the First 8490 Sequenced Strains for Exploring Actinobacteria Biosynthetic Diversity.</title>
        <authorList>
            <person name="Kalkreuter E."/>
            <person name="Kautsar S.A."/>
            <person name="Yang D."/>
            <person name="Bader C.D."/>
            <person name="Teijaro C.N."/>
            <person name="Fluegel L."/>
            <person name="Davis C.M."/>
            <person name="Simpson J.R."/>
            <person name="Lauterbach L."/>
            <person name="Steele A.D."/>
            <person name="Gui C."/>
            <person name="Meng S."/>
            <person name="Li G."/>
            <person name="Viehrig K."/>
            <person name="Ye F."/>
            <person name="Su P."/>
            <person name="Kiefer A.F."/>
            <person name="Nichols A."/>
            <person name="Cepeda A.J."/>
            <person name="Yan W."/>
            <person name="Fan B."/>
            <person name="Jiang Y."/>
            <person name="Adhikari A."/>
            <person name="Zheng C.-J."/>
            <person name="Schuster L."/>
            <person name="Cowan T.M."/>
            <person name="Smanski M.J."/>
            <person name="Chevrette M.G."/>
            <person name="De Carvalho L.P.S."/>
            <person name="Shen B."/>
        </authorList>
    </citation>
    <scope>NUCLEOTIDE SEQUENCE [LARGE SCALE GENOMIC DNA]</scope>
    <source>
        <strain evidence="4 5">NPDC013366</strain>
    </source>
</reference>
<name>A0ABW6Z015_9ACTN</name>
<organism evidence="4 5">
    <name type="scientific">Streptomyces eurythermus</name>
    <dbReference type="NCBI Taxonomy" id="42237"/>
    <lineage>
        <taxon>Bacteria</taxon>
        <taxon>Bacillati</taxon>
        <taxon>Actinomycetota</taxon>
        <taxon>Actinomycetes</taxon>
        <taxon>Kitasatosporales</taxon>
        <taxon>Streptomycetaceae</taxon>
        <taxon>Streptomyces</taxon>
    </lineage>
</organism>
<dbReference type="InterPro" id="IPR016181">
    <property type="entry name" value="Acyl_CoA_acyltransferase"/>
</dbReference>
<dbReference type="Gene3D" id="3.40.630.30">
    <property type="match status" value="1"/>
</dbReference>
<dbReference type="CDD" id="cd04301">
    <property type="entry name" value="NAT_SF"/>
    <property type="match status" value="1"/>
</dbReference>
<dbReference type="Pfam" id="PF00583">
    <property type="entry name" value="Acetyltransf_1"/>
    <property type="match status" value="1"/>
</dbReference>
<comment type="caution">
    <text evidence="4">The sequence shown here is derived from an EMBL/GenBank/DDBJ whole genome shotgun (WGS) entry which is preliminary data.</text>
</comment>
<evidence type="ECO:0000313" key="4">
    <source>
        <dbReference type="EMBL" id="MFF9884446.1"/>
    </source>
</evidence>
<dbReference type="SUPFAM" id="SSF55729">
    <property type="entry name" value="Acyl-CoA N-acyltransferases (Nat)"/>
    <property type="match status" value="1"/>
</dbReference>
<evidence type="ECO:0000259" key="3">
    <source>
        <dbReference type="PROSITE" id="PS51186"/>
    </source>
</evidence>
<keyword evidence="1 4" id="KW-0808">Transferase</keyword>
<dbReference type="Proteomes" id="UP001603418">
    <property type="component" value="Unassembled WGS sequence"/>
</dbReference>
<accession>A0ABW6Z015</accession>
<dbReference type="PROSITE" id="PS51186">
    <property type="entry name" value="GNAT"/>
    <property type="match status" value="1"/>
</dbReference>
<keyword evidence="2 4" id="KW-0012">Acyltransferase</keyword>
<dbReference type="RefSeq" id="WP_167513121.1">
    <property type="nucleotide sequence ID" value="NZ_JBICBM010000010.1"/>
</dbReference>
<evidence type="ECO:0000313" key="5">
    <source>
        <dbReference type="Proteomes" id="UP001603418"/>
    </source>
</evidence>
<proteinExistence type="predicted"/>